<feature type="region of interest" description="Disordered" evidence="1">
    <location>
        <begin position="34"/>
        <end position="64"/>
    </location>
</feature>
<comment type="caution">
    <text evidence="2">The sequence shown here is derived from an EMBL/GenBank/DDBJ whole genome shotgun (WGS) entry which is preliminary data.</text>
</comment>
<feature type="compositionally biased region" description="Basic and acidic residues" evidence="1">
    <location>
        <begin position="34"/>
        <end position="48"/>
    </location>
</feature>
<reference evidence="2 3" key="1">
    <citation type="journal article" date="2013" name="Genome Announc.">
        <title>Genome Sequence of the Pyrene- and Fluoranthene-Degrading Bacterium Cycloclasticus sp. Strain PY97M.</title>
        <authorList>
            <person name="Cui Z."/>
            <person name="Xu G."/>
            <person name="Li Q."/>
            <person name="Gao W."/>
            <person name="Zheng L."/>
        </authorList>
    </citation>
    <scope>NUCLEOTIDE SEQUENCE [LARGE SCALE GENOMIC DNA]</scope>
    <source>
        <strain evidence="2 3">PY97M</strain>
    </source>
</reference>
<dbReference type="AlphaFoldDB" id="A0AB33Z3C7"/>
<name>A0AB33Z3C7_9GAMM</name>
<evidence type="ECO:0000313" key="3">
    <source>
        <dbReference type="Proteomes" id="UP000015462"/>
    </source>
</evidence>
<dbReference type="PROSITE" id="PS51257">
    <property type="entry name" value="PROKAR_LIPOPROTEIN"/>
    <property type="match status" value="1"/>
</dbReference>
<evidence type="ECO:0008006" key="4">
    <source>
        <dbReference type="Google" id="ProtNLM"/>
    </source>
</evidence>
<organism evidence="2 3">
    <name type="scientific">Cycloclasticus pugetii</name>
    <dbReference type="NCBI Taxonomy" id="34068"/>
    <lineage>
        <taxon>Bacteria</taxon>
        <taxon>Pseudomonadati</taxon>
        <taxon>Pseudomonadota</taxon>
        <taxon>Gammaproteobacteria</taxon>
        <taxon>Thiotrichales</taxon>
        <taxon>Piscirickettsiaceae</taxon>
        <taxon>Cycloclasticus</taxon>
    </lineage>
</organism>
<dbReference type="EMBL" id="ASHL01000002">
    <property type="protein sequence ID" value="EPD13553.1"/>
    <property type="molecule type" value="Genomic_DNA"/>
</dbReference>
<accession>A0AB33Z3C7</accession>
<protein>
    <recommendedName>
        <fullName evidence="4">Lipoprotein</fullName>
    </recommendedName>
</protein>
<dbReference type="Proteomes" id="UP000015462">
    <property type="component" value="Unassembled WGS sequence"/>
</dbReference>
<dbReference type="RefSeq" id="WP_016389980.1">
    <property type="nucleotide sequence ID" value="NZ_JARGOU010000003.1"/>
</dbReference>
<keyword evidence="3" id="KW-1185">Reference proteome</keyword>
<evidence type="ECO:0000256" key="1">
    <source>
        <dbReference type="SAM" id="MobiDB-lite"/>
    </source>
</evidence>
<evidence type="ECO:0000313" key="2">
    <source>
        <dbReference type="EMBL" id="EPD13553.1"/>
    </source>
</evidence>
<sequence length="64" mass="7005">MKKILFIIVTSSFLIGCDGQDGMGSNPLRAKARDIEHQQEQAAGREQETAYGSAISDSFKKNSE</sequence>
<proteinExistence type="predicted"/>
<gene>
    <name evidence="2" type="ORF">L196_03431</name>
</gene>